<proteinExistence type="predicted"/>
<sequence length="293" mass="32741">MKLQNRLAIVILVIFFGGWLIAGASAFILEKQDARANVANTARILLSTAISARNYTTERIEPLSINDDGFVRETVPSFAAQELFDRLNEDYPGYSYSERALNPTNPKDLAEAWQVELIQYFIQNPDANEVVDERVNRGGQSTLFVAEPIRVNSTSCLECHSTPDVAPPGLIKTYGRSNGFGWELNETIGTRIISVPTEIQDQQAISSVFSYLVLIAGVFLLAYAALSIIVRKWLTIPLGKITQLVEEISLRETEIESQLPEDRTDAIGRLNRSINRLITTLNKALLNKEENIR</sequence>
<reference evidence="1" key="2">
    <citation type="journal article" date="2015" name="Genome Announc.">
        <title>Draft Genome Sequence of Filamentous Marine Cyanobacterium Lyngbya confervoides Strain BDU141951.</title>
        <authorList>
            <person name="Chandrababunaidu M.M."/>
            <person name="Sen D."/>
            <person name="Tripathy S."/>
        </authorList>
    </citation>
    <scope>NUCLEOTIDE SEQUENCE</scope>
    <source>
        <strain evidence="1">BDU141951</strain>
    </source>
</reference>
<dbReference type="EMBL" id="JTHE02000003">
    <property type="protein sequence ID" value="NEV68256.1"/>
    <property type="molecule type" value="Genomic_DNA"/>
</dbReference>
<reference evidence="1" key="3">
    <citation type="submission" date="2020-02" db="EMBL/GenBank/DDBJ databases">
        <authorList>
            <person name="Sarangi A.N."/>
            <person name="Ghosh S."/>
            <person name="Mukherjee M."/>
            <person name="Tripathy S."/>
        </authorList>
    </citation>
    <scope>NUCLEOTIDE SEQUENCE</scope>
    <source>
        <strain evidence="1">BDU141951</strain>
    </source>
</reference>
<dbReference type="InterPro" id="IPR021796">
    <property type="entry name" value="Tll0287-like_dom"/>
</dbReference>
<dbReference type="GO" id="GO:0007165">
    <property type="term" value="P:signal transduction"/>
    <property type="evidence" value="ECO:0007669"/>
    <property type="project" value="InterPro"/>
</dbReference>
<organism evidence="1">
    <name type="scientific">Lyngbya confervoides BDU141951</name>
    <dbReference type="NCBI Taxonomy" id="1574623"/>
    <lineage>
        <taxon>Bacteria</taxon>
        <taxon>Bacillati</taxon>
        <taxon>Cyanobacteriota</taxon>
        <taxon>Cyanophyceae</taxon>
        <taxon>Oscillatoriophycideae</taxon>
        <taxon>Oscillatoriales</taxon>
        <taxon>Microcoleaceae</taxon>
        <taxon>Lyngbya</taxon>
    </lineage>
</organism>
<dbReference type="Pfam" id="PF11845">
    <property type="entry name" value="Tll0287-like"/>
    <property type="match status" value="1"/>
</dbReference>
<reference evidence="1" key="1">
    <citation type="submission" date="2014-11" db="EMBL/GenBank/DDBJ databases">
        <authorList>
            <person name="Malar M.C."/>
            <person name="Sen D."/>
            <person name="Tripathy S."/>
        </authorList>
    </citation>
    <scope>NUCLEOTIDE SEQUENCE</scope>
    <source>
        <strain evidence="1">BDU141951</strain>
    </source>
</reference>
<evidence type="ECO:0000313" key="1">
    <source>
        <dbReference type="EMBL" id="NEV68256.1"/>
    </source>
</evidence>
<dbReference type="GO" id="GO:0016020">
    <property type="term" value="C:membrane"/>
    <property type="evidence" value="ECO:0007669"/>
    <property type="project" value="InterPro"/>
</dbReference>
<accession>A0A0C1UQW3</accession>
<dbReference type="PROSITE" id="PS50885">
    <property type="entry name" value="HAMP"/>
    <property type="match status" value="1"/>
</dbReference>
<dbReference type="SMART" id="SM00304">
    <property type="entry name" value="HAMP"/>
    <property type="match status" value="1"/>
</dbReference>
<dbReference type="Gene3D" id="6.10.340.10">
    <property type="match status" value="1"/>
</dbReference>
<dbReference type="InterPro" id="IPR003660">
    <property type="entry name" value="HAMP_dom"/>
</dbReference>
<gene>
    <name evidence="1" type="ORF">QQ91_014170</name>
</gene>
<protein>
    <submittedName>
        <fullName evidence="1">DUF3365 domain-containing protein</fullName>
    </submittedName>
</protein>
<name>A0A0C1UQW3_9CYAN</name>
<comment type="caution">
    <text evidence="1">The sequence shown here is derived from an EMBL/GenBank/DDBJ whole genome shotgun (WGS) entry which is preliminary data.</text>
</comment>
<dbReference type="AlphaFoldDB" id="A0A0C1UQW3"/>